<evidence type="ECO:0000256" key="1">
    <source>
        <dbReference type="SAM" id="Phobius"/>
    </source>
</evidence>
<feature type="transmembrane region" description="Helical" evidence="1">
    <location>
        <begin position="12"/>
        <end position="31"/>
    </location>
</feature>
<name>A0A9W9ZUM6_9CNID</name>
<dbReference type="AlphaFoldDB" id="A0A9W9ZUM6"/>
<keyword evidence="1" id="KW-0812">Transmembrane</keyword>
<keyword evidence="3" id="KW-1185">Reference proteome</keyword>
<dbReference type="EMBL" id="MU825600">
    <property type="protein sequence ID" value="KAJ7388156.1"/>
    <property type="molecule type" value="Genomic_DNA"/>
</dbReference>
<keyword evidence="1" id="KW-1133">Transmembrane helix</keyword>
<sequence>ASSNKTTYDSLIVMSCFKFFVVVCFITFVFIGTERTKTVKGSARAATGPEKTAATMVCKDHYQLPESEELKKKLAYLNTMDKRSLLSMLEKRLKLKNED</sequence>
<comment type="caution">
    <text evidence="2">The sequence shown here is derived from an EMBL/GenBank/DDBJ whole genome shotgun (WGS) entry which is preliminary data.</text>
</comment>
<reference evidence="2" key="1">
    <citation type="submission" date="2023-01" db="EMBL/GenBank/DDBJ databases">
        <title>Genome assembly of the deep-sea coral Lophelia pertusa.</title>
        <authorList>
            <person name="Herrera S."/>
            <person name="Cordes E."/>
        </authorList>
    </citation>
    <scope>NUCLEOTIDE SEQUENCE</scope>
    <source>
        <strain evidence="2">USNM1676648</strain>
        <tissue evidence="2">Polyp</tissue>
    </source>
</reference>
<organism evidence="2 3">
    <name type="scientific">Desmophyllum pertusum</name>
    <dbReference type="NCBI Taxonomy" id="174260"/>
    <lineage>
        <taxon>Eukaryota</taxon>
        <taxon>Metazoa</taxon>
        <taxon>Cnidaria</taxon>
        <taxon>Anthozoa</taxon>
        <taxon>Hexacorallia</taxon>
        <taxon>Scleractinia</taxon>
        <taxon>Caryophylliina</taxon>
        <taxon>Caryophylliidae</taxon>
        <taxon>Desmophyllum</taxon>
    </lineage>
</organism>
<protein>
    <submittedName>
        <fullName evidence="2">Uncharacterized protein</fullName>
    </submittedName>
</protein>
<gene>
    <name evidence="2" type="ORF">OS493_039519</name>
</gene>
<keyword evidence="1" id="KW-0472">Membrane</keyword>
<feature type="non-terminal residue" evidence="2">
    <location>
        <position position="1"/>
    </location>
</feature>
<evidence type="ECO:0000313" key="3">
    <source>
        <dbReference type="Proteomes" id="UP001163046"/>
    </source>
</evidence>
<accession>A0A9W9ZUM6</accession>
<evidence type="ECO:0000313" key="2">
    <source>
        <dbReference type="EMBL" id="KAJ7388156.1"/>
    </source>
</evidence>
<dbReference type="Proteomes" id="UP001163046">
    <property type="component" value="Unassembled WGS sequence"/>
</dbReference>
<proteinExistence type="predicted"/>